<feature type="transmembrane region" description="Helical" evidence="9">
    <location>
        <begin position="141"/>
        <end position="164"/>
    </location>
</feature>
<dbReference type="EMBL" id="KN847337">
    <property type="protein sequence ID" value="KIW41392.1"/>
    <property type="molecule type" value="Genomic_DNA"/>
</dbReference>
<dbReference type="RefSeq" id="XP_016261608.1">
    <property type="nucleotide sequence ID" value="XM_016408128.1"/>
</dbReference>
<accession>A0A0D2BVB2</accession>
<feature type="transmembrane region" description="Helical" evidence="9">
    <location>
        <begin position="281"/>
        <end position="307"/>
    </location>
</feature>
<dbReference type="AlphaFoldDB" id="A0A0D2BVB2"/>
<evidence type="ECO:0000256" key="1">
    <source>
        <dbReference type="ARBA" id="ARBA00004127"/>
    </source>
</evidence>
<evidence type="ECO:0000313" key="11">
    <source>
        <dbReference type="Proteomes" id="UP000053342"/>
    </source>
</evidence>
<dbReference type="HOGENOM" id="CLU_012970_2_1_1"/>
<dbReference type="Proteomes" id="UP000053342">
    <property type="component" value="Unassembled WGS sequence"/>
</dbReference>
<feature type="transmembrane region" description="Helical" evidence="9">
    <location>
        <begin position="197"/>
        <end position="215"/>
    </location>
</feature>
<dbReference type="GO" id="GO:0005774">
    <property type="term" value="C:vacuolar membrane"/>
    <property type="evidence" value="ECO:0007669"/>
    <property type="project" value="TreeGrafter"/>
</dbReference>
<organism evidence="10 11">
    <name type="scientific">Exophiala oligosperma</name>
    <dbReference type="NCBI Taxonomy" id="215243"/>
    <lineage>
        <taxon>Eukaryota</taxon>
        <taxon>Fungi</taxon>
        <taxon>Dikarya</taxon>
        <taxon>Ascomycota</taxon>
        <taxon>Pezizomycotina</taxon>
        <taxon>Eurotiomycetes</taxon>
        <taxon>Chaetothyriomycetidae</taxon>
        <taxon>Chaetothyriales</taxon>
        <taxon>Herpotrichiellaceae</taxon>
        <taxon>Exophiala</taxon>
    </lineage>
</organism>
<keyword evidence="7 9" id="KW-0472">Membrane</keyword>
<feature type="region of interest" description="Disordered" evidence="8">
    <location>
        <begin position="1"/>
        <end position="43"/>
    </location>
</feature>
<feature type="transmembrane region" description="Helical" evidence="9">
    <location>
        <begin position="70"/>
        <end position="89"/>
    </location>
</feature>
<sequence>MSHSDDSQTTRGQTTLPEDHKNPFGDNHHHAGPNKEISAQGGSRRDSILLVGDKSPGVARIEAIGEVLTLTDRIFLFIGVFLVAYAYGLDGTVRYTFQTTATASMGEHSLLATINVLRAVIAAAAQPTGAKIADVFGRLELVCVSVFFYTVGTIIEACATNVSTFAGGSVLYQIGYTLIILLVEVIIADITSLRARLFFSYIPALPFIINTWVSGDITQAVLEVTTWKWGIGMWCIIYPVCALPLIITLAVVGRRARKSGVLDKYQSPFQQLGARKLAVSLFWTLDMVGIVLLIAVFALILVPLTIAGGLSTKWKEAHVIAPLVIGILCIPCFVFWELWAPHPLVPFDLLKDRAVWGALGIACTLNFAWYMQGDYIYTVLSVAFDFSVKAATRVSSLYSFTSVITGFVLGMIVYKVRRLKWFIVAGTCLFMVAFGLLIHYRGSPSSSGKSGVIGAQVLLGFAGGMFPYPAQASIQAATKHEHVAVITGLYLATYNIGSAFGGCVSGAIWTNVLPATLEDRLAPLGNSTLAASTYANPFGVIAEYPVGTPERTAIIAAYQHAQRLLCITGICLAVLLIGFSLCLRNPKLGNEQSLPDAEENVVR</sequence>
<dbReference type="InterPro" id="IPR011701">
    <property type="entry name" value="MFS"/>
</dbReference>
<reference evidence="10 11" key="1">
    <citation type="submission" date="2015-01" db="EMBL/GenBank/DDBJ databases">
        <title>The Genome Sequence of Exophiala oligosperma CBS72588.</title>
        <authorList>
            <consortium name="The Broad Institute Genomics Platform"/>
            <person name="Cuomo C."/>
            <person name="de Hoog S."/>
            <person name="Gorbushina A."/>
            <person name="Stielow B."/>
            <person name="Teixiera M."/>
            <person name="Abouelleil A."/>
            <person name="Chapman S.B."/>
            <person name="Priest M."/>
            <person name="Young S.K."/>
            <person name="Wortman J."/>
            <person name="Nusbaum C."/>
            <person name="Birren B."/>
        </authorList>
    </citation>
    <scope>NUCLEOTIDE SEQUENCE [LARGE SCALE GENOMIC DNA]</scope>
    <source>
        <strain evidence="10 11">CBS 72588</strain>
    </source>
</reference>
<dbReference type="PANTHER" id="PTHR23501:SF92">
    <property type="entry name" value="GLUTATHIONE EXCHANGER 1-RELATED"/>
    <property type="match status" value="1"/>
</dbReference>
<feature type="transmembrane region" description="Helical" evidence="9">
    <location>
        <begin position="170"/>
        <end position="190"/>
    </location>
</feature>
<protein>
    <recommendedName>
        <fullName evidence="12">Major facilitator superfamily (MFS) profile domain-containing protein</fullName>
    </recommendedName>
</protein>
<dbReference type="OrthoDB" id="4088837at2759"/>
<comment type="subcellular location">
    <subcellularLocation>
        <location evidence="1">Endomembrane system</location>
        <topology evidence="1">Multi-pass membrane protein</topology>
    </subcellularLocation>
</comment>
<evidence type="ECO:0000256" key="5">
    <source>
        <dbReference type="ARBA" id="ARBA00022989"/>
    </source>
</evidence>
<feature type="transmembrane region" description="Helical" evidence="9">
    <location>
        <begin position="227"/>
        <end position="252"/>
    </location>
</feature>
<dbReference type="VEuPathDB" id="FungiDB:PV06_06954"/>
<evidence type="ECO:0000256" key="9">
    <source>
        <dbReference type="SAM" id="Phobius"/>
    </source>
</evidence>
<name>A0A0D2BVB2_9EURO</name>
<feature type="transmembrane region" description="Helical" evidence="9">
    <location>
        <begin position="482"/>
        <end position="509"/>
    </location>
</feature>
<evidence type="ECO:0000256" key="3">
    <source>
        <dbReference type="ARBA" id="ARBA00022448"/>
    </source>
</evidence>
<dbReference type="PANTHER" id="PTHR23501">
    <property type="entry name" value="MAJOR FACILITATOR SUPERFAMILY"/>
    <property type="match status" value="1"/>
</dbReference>
<evidence type="ECO:0000256" key="6">
    <source>
        <dbReference type="ARBA" id="ARBA00023065"/>
    </source>
</evidence>
<proteinExistence type="inferred from homology"/>
<feature type="transmembrane region" description="Helical" evidence="9">
    <location>
        <begin position="391"/>
        <end position="414"/>
    </location>
</feature>
<dbReference type="GO" id="GO:0005886">
    <property type="term" value="C:plasma membrane"/>
    <property type="evidence" value="ECO:0007669"/>
    <property type="project" value="TreeGrafter"/>
</dbReference>
<evidence type="ECO:0000256" key="2">
    <source>
        <dbReference type="ARBA" id="ARBA00008335"/>
    </source>
</evidence>
<dbReference type="GO" id="GO:0015343">
    <property type="term" value="F:siderophore-iron transmembrane transporter activity"/>
    <property type="evidence" value="ECO:0007669"/>
    <property type="project" value="TreeGrafter"/>
</dbReference>
<dbReference type="InterPro" id="IPR036259">
    <property type="entry name" value="MFS_trans_sf"/>
</dbReference>
<gene>
    <name evidence="10" type="ORF">PV06_06954</name>
</gene>
<evidence type="ECO:0008006" key="12">
    <source>
        <dbReference type="Google" id="ProtNLM"/>
    </source>
</evidence>
<feature type="transmembrane region" description="Helical" evidence="9">
    <location>
        <begin position="353"/>
        <end position="371"/>
    </location>
</feature>
<dbReference type="SUPFAM" id="SSF103473">
    <property type="entry name" value="MFS general substrate transporter"/>
    <property type="match status" value="1"/>
</dbReference>
<keyword evidence="5 9" id="KW-1133">Transmembrane helix</keyword>
<feature type="transmembrane region" description="Helical" evidence="9">
    <location>
        <begin position="319"/>
        <end position="341"/>
    </location>
</feature>
<feature type="transmembrane region" description="Helical" evidence="9">
    <location>
        <begin position="452"/>
        <end position="470"/>
    </location>
</feature>
<evidence type="ECO:0000256" key="8">
    <source>
        <dbReference type="SAM" id="MobiDB-lite"/>
    </source>
</evidence>
<keyword evidence="6" id="KW-0406">Ion transport</keyword>
<comment type="similarity">
    <text evidence="2">Belongs to the major facilitator superfamily.</text>
</comment>
<evidence type="ECO:0000256" key="7">
    <source>
        <dbReference type="ARBA" id="ARBA00023136"/>
    </source>
</evidence>
<keyword evidence="3" id="KW-0813">Transport</keyword>
<dbReference type="FunFam" id="1.20.1250.20:FF:000197">
    <property type="entry name" value="Siderophore iron transporter 1"/>
    <property type="match status" value="1"/>
</dbReference>
<feature type="compositionally biased region" description="Basic and acidic residues" evidence="8">
    <location>
        <begin position="17"/>
        <end position="29"/>
    </location>
</feature>
<feature type="transmembrane region" description="Helical" evidence="9">
    <location>
        <begin position="421"/>
        <end position="440"/>
    </location>
</feature>
<dbReference type="Gene3D" id="1.20.1250.20">
    <property type="entry name" value="MFS general substrate transporter like domains"/>
    <property type="match status" value="2"/>
</dbReference>
<keyword evidence="4 9" id="KW-0812">Transmembrane</keyword>
<feature type="transmembrane region" description="Helical" evidence="9">
    <location>
        <begin position="561"/>
        <end position="583"/>
    </location>
</feature>
<dbReference type="GO" id="GO:0005768">
    <property type="term" value="C:endosome"/>
    <property type="evidence" value="ECO:0007669"/>
    <property type="project" value="TreeGrafter"/>
</dbReference>
<evidence type="ECO:0000256" key="4">
    <source>
        <dbReference type="ARBA" id="ARBA00022692"/>
    </source>
</evidence>
<evidence type="ECO:0000313" key="10">
    <source>
        <dbReference type="EMBL" id="KIW41392.1"/>
    </source>
</evidence>
<dbReference type="Pfam" id="PF07690">
    <property type="entry name" value="MFS_1"/>
    <property type="match status" value="1"/>
</dbReference>
<keyword evidence="11" id="KW-1185">Reference proteome</keyword>
<dbReference type="GeneID" id="27359028"/>